<evidence type="ECO:0000313" key="2">
    <source>
        <dbReference type="Proteomes" id="UP000317199"/>
    </source>
</evidence>
<accession>A0A514BU14</accession>
<name>A0A514BU14_9GAMM</name>
<keyword evidence="2" id="KW-1185">Reference proteome</keyword>
<organism evidence="1 2">
    <name type="scientific">Marilutibacter alkalisoli</name>
    <dbReference type="NCBI Taxonomy" id="2591633"/>
    <lineage>
        <taxon>Bacteria</taxon>
        <taxon>Pseudomonadati</taxon>
        <taxon>Pseudomonadota</taxon>
        <taxon>Gammaproteobacteria</taxon>
        <taxon>Lysobacterales</taxon>
        <taxon>Lysobacteraceae</taxon>
        <taxon>Marilutibacter</taxon>
    </lineage>
</organism>
<dbReference type="AlphaFoldDB" id="A0A514BU14"/>
<dbReference type="RefSeq" id="WP_141624202.1">
    <property type="nucleotide sequence ID" value="NZ_CP041242.1"/>
</dbReference>
<dbReference type="EMBL" id="CP041242">
    <property type="protein sequence ID" value="QDH70870.1"/>
    <property type="molecule type" value="Genomic_DNA"/>
</dbReference>
<sequence length="68" mass="7352">MGTASATVIPLRPFENARRQAERMATPPSTRNVVRAVLYELHAGRDGREVARQLQHARMAASPQGGAA</sequence>
<dbReference type="KEGG" id="lyj:FKV23_12830"/>
<dbReference type="OrthoDB" id="9927077at2"/>
<proteinExistence type="predicted"/>
<gene>
    <name evidence="1" type="ORF">FKV23_12830</name>
</gene>
<reference evidence="1 2" key="1">
    <citation type="submission" date="2019-06" db="EMBL/GenBank/DDBJ databases">
        <title>Lysobacter alkalisoli sp. nov. isolated from saline-alkali soil.</title>
        <authorList>
            <person name="Sun J.-Q."/>
            <person name="Xu L."/>
        </authorList>
    </citation>
    <scope>NUCLEOTIDE SEQUENCE [LARGE SCALE GENOMIC DNA]</scope>
    <source>
        <strain evidence="1 2">SJ-36</strain>
    </source>
</reference>
<evidence type="ECO:0000313" key="1">
    <source>
        <dbReference type="EMBL" id="QDH70870.1"/>
    </source>
</evidence>
<protein>
    <submittedName>
        <fullName evidence="1">Uncharacterized protein</fullName>
    </submittedName>
</protein>
<dbReference type="Proteomes" id="UP000317199">
    <property type="component" value="Chromosome"/>
</dbReference>